<feature type="transmembrane region" description="Helical" evidence="1">
    <location>
        <begin position="71"/>
        <end position="88"/>
    </location>
</feature>
<dbReference type="Proteomes" id="UP000038010">
    <property type="component" value="Unassembled WGS sequence"/>
</dbReference>
<dbReference type="OrthoDB" id="4117766at2759"/>
<dbReference type="EMBL" id="LFJN01000005">
    <property type="protein sequence ID" value="KPI43314.1"/>
    <property type="molecule type" value="Genomic_DNA"/>
</dbReference>
<keyword evidence="1" id="KW-0472">Membrane</keyword>
<keyword evidence="1" id="KW-0812">Transmembrane</keyword>
<reference evidence="2 3" key="1">
    <citation type="submission" date="2015-06" db="EMBL/GenBank/DDBJ databases">
        <title>Draft genome of the ant-associated black yeast Phialophora attae CBS 131958.</title>
        <authorList>
            <person name="Moreno L.F."/>
            <person name="Stielow B.J."/>
            <person name="de Hoog S."/>
            <person name="Vicente V.A."/>
            <person name="Weiss V.A."/>
            <person name="de Vries M."/>
            <person name="Cruz L.M."/>
            <person name="Souza E.M."/>
        </authorList>
    </citation>
    <scope>NUCLEOTIDE SEQUENCE [LARGE SCALE GENOMIC DNA]</scope>
    <source>
        <strain evidence="2 3">CBS 131958</strain>
    </source>
</reference>
<sequence>MADGCTFNAPVFPIATEVPINGFRGSLHQTVFFAPSYHRDDADNNPVSQPLTWSLVDNYGSRTASRSGVDGITLGMVLVSFLYVGFITPSSKRGTPFHKCLLSALFLDLIYRLLIVLQDSSLTFGRFPAYRSLTQDPISSYTTAYTIYTLTLAIFRLASTAATTITLLLQPKSILSVLRMTRRVLFISIIIYLCLASTATLIFQILFVVIQIHTINLSGDSTTPMNGLDRRLVSRGLYLASAIAICSFCAISLAYIVYALGNRRKVTAATPGDSSSYWMRWRLLSRYERALTTLSMVLLQSLIAPLILEVLSFVRIATVVDGVVETDLSVSVVNVVNVLVVPTVLVLLPFGGLFDGEGDDGRAPRRRIEETVGDAVDGGGRPCRDDGAGSDNNLGLLGGPRENIRSGIGFADRELEEIDRL</sequence>
<accession>A0A0N1HUW0</accession>
<protein>
    <recommendedName>
        <fullName evidence="4">Pheromone alpha factor receptor</fullName>
    </recommendedName>
</protein>
<evidence type="ECO:0008006" key="4">
    <source>
        <dbReference type="Google" id="ProtNLM"/>
    </source>
</evidence>
<feature type="transmembrane region" description="Helical" evidence="1">
    <location>
        <begin position="236"/>
        <end position="258"/>
    </location>
</feature>
<keyword evidence="3" id="KW-1185">Reference proteome</keyword>
<evidence type="ECO:0000313" key="2">
    <source>
        <dbReference type="EMBL" id="KPI43314.1"/>
    </source>
</evidence>
<feature type="transmembrane region" description="Helical" evidence="1">
    <location>
        <begin position="290"/>
        <end position="308"/>
    </location>
</feature>
<feature type="transmembrane region" description="Helical" evidence="1">
    <location>
        <begin position="328"/>
        <end position="348"/>
    </location>
</feature>
<gene>
    <name evidence="2" type="ORF">AB675_6924</name>
</gene>
<feature type="transmembrane region" description="Helical" evidence="1">
    <location>
        <begin position="190"/>
        <end position="216"/>
    </location>
</feature>
<feature type="transmembrane region" description="Helical" evidence="1">
    <location>
        <begin position="100"/>
        <end position="117"/>
    </location>
</feature>
<dbReference type="GeneID" id="28739130"/>
<comment type="caution">
    <text evidence="2">The sequence shown here is derived from an EMBL/GenBank/DDBJ whole genome shotgun (WGS) entry which is preliminary data.</text>
</comment>
<name>A0A0N1HUW0_9EURO</name>
<proteinExistence type="predicted"/>
<keyword evidence="1" id="KW-1133">Transmembrane helix</keyword>
<dbReference type="AlphaFoldDB" id="A0A0N1HUW0"/>
<feature type="transmembrane region" description="Helical" evidence="1">
    <location>
        <begin position="145"/>
        <end position="169"/>
    </location>
</feature>
<dbReference type="RefSeq" id="XP_018003277.1">
    <property type="nucleotide sequence ID" value="XM_018147251.1"/>
</dbReference>
<evidence type="ECO:0000313" key="3">
    <source>
        <dbReference type="Proteomes" id="UP000038010"/>
    </source>
</evidence>
<evidence type="ECO:0000256" key="1">
    <source>
        <dbReference type="SAM" id="Phobius"/>
    </source>
</evidence>
<organism evidence="2 3">
    <name type="scientific">Cyphellophora attinorum</name>
    <dbReference type="NCBI Taxonomy" id="1664694"/>
    <lineage>
        <taxon>Eukaryota</taxon>
        <taxon>Fungi</taxon>
        <taxon>Dikarya</taxon>
        <taxon>Ascomycota</taxon>
        <taxon>Pezizomycotina</taxon>
        <taxon>Eurotiomycetes</taxon>
        <taxon>Chaetothyriomycetidae</taxon>
        <taxon>Chaetothyriales</taxon>
        <taxon>Cyphellophoraceae</taxon>
        <taxon>Cyphellophora</taxon>
    </lineage>
</organism>
<dbReference type="VEuPathDB" id="FungiDB:AB675_6924"/>